<evidence type="ECO:0000256" key="1">
    <source>
        <dbReference type="ARBA" id="ARBA00001946"/>
    </source>
</evidence>
<dbReference type="SUPFAM" id="SSF55811">
    <property type="entry name" value="Nudix"/>
    <property type="match status" value="1"/>
</dbReference>
<gene>
    <name evidence="6" type="ORF">HK097_007750</name>
</gene>
<dbReference type="GO" id="GO:0034431">
    <property type="term" value="F:bis(5'-adenosyl)-hexaphosphatase activity"/>
    <property type="evidence" value="ECO:0007669"/>
    <property type="project" value="TreeGrafter"/>
</dbReference>
<dbReference type="GO" id="GO:0000298">
    <property type="term" value="F:endopolyphosphatase activity"/>
    <property type="evidence" value="ECO:0007669"/>
    <property type="project" value="TreeGrafter"/>
</dbReference>
<dbReference type="Proteomes" id="UP001212841">
    <property type="component" value="Unassembled WGS sequence"/>
</dbReference>
<dbReference type="GO" id="GO:0046872">
    <property type="term" value="F:metal ion binding"/>
    <property type="evidence" value="ECO:0007669"/>
    <property type="project" value="UniProtKB-KW"/>
</dbReference>
<dbReference type="GO" id="GO:0008486">
    <property type="term" value="F:diphosphoinositol-polyphosphate diphosphatase activity"/>
    <property type="evidence" value="ECO:0007669"/>
    <property type="project" value="TreeGrafter"/>
</dbReference>
<dbReference type="PANTHER" id="PTHR12629:SF0">
    <property type="entry name" value="DIPHOSPHOINOSITOL-POLYPHOSPHATE DIPHOSPHATASE"/>
    <property type="match status" value="1"/>
</dbReference>
<keyword evidence="7" id="KW-1185">Reference proteome</keyword>
<organism evidence="6 7">
    <name type="scientific">Rhizophlyctis rosea</name>
    <dbReference type="NCBI Taxonomy" id="64517"/>
    <lineage>
        <taxon>Eukaryota</taxon>
        <taxon>Fungi</taxon>
        <taxon>Fungi incertae sedis</taxon>
        <taxon>Chytridiomycota</taxon>
        <taxon>Chytridiomycota incertae sedis</taxon>
        <taxon>Chytridiomycetes</taxon>
        <taxon>Rhizophlyctidales</taxon>
        <taxon>Rhizophlyctidaceae</taxon>
        <taxon>Rhizophlyctis</taxon>
    </lineage>
</organism>
<evidence type="ECO:0000313" key="7">
    <source>
        <dbReference type="Proteomes" id="UP001212841"/>
    </source>
</evidence>
<protein>
    <recommendedName>
        <fullName evidence="5">Nudix hydrolase domain-containing protein</fullName>
    </recommendedName>
</protein>
<dbReference type="CDD" id="cd04666">
    <property type="entry name" value="NUDIX_DIPP2_like_Nudt4"/>
    <property type="match status" value="1"/>
</dbReference>
<evidence type="ECO:0000256" key="2">
    <source>
        <dbReference type="ARBA" id="ARBA00022723"/>
    </source>
</evidence>
<dbReference type="Pfam" id="PF00293">
    <property type="entry name" value="NUDIX"/>
    <property type="match status" value="1"/>
</dbReference>
<evidence type="ECO:0000256" key="4">
    <source>
        <dbReference type="ARBA" id="ARBA00022842"/>
    </source>
</evidence>
<name>A0AAD5SDF6_9FUNG</name>
<evidence type="ECO:0000256" key="3">
    <source>
        <dbReference type="ARBA" id="ARBA00022801"/>
    </source>
</evidence>
<evidence type="ECO:0000313" key="6">
    <source>
        <dbReference type="EMBL" id="KAJ3051265.1"/>
    </source>
</evidence>
<dbReference type="PROSITE" id="PS51462">
    <property type="entry name" value="NUDIX"/>
    <property type="match status" value="1"/>
</dbReference>
<proteinExistence type="predicted"/>
<dbReference type="GO" id="GO:0071543">
    <property type="term" value="P:diphosphoinositol polyphosphate metabolic process"/>
    <property type="evidence" value="ECO:0007669"/>
    <property type="project" value="TreeGrafter"/>
</dbReference>
<dbReference type="GO" id="GO:1901911">
    <property type="term" value="P:adenosine 5'-(hexahydrogen pentaphosphate) catabolic process"/>
    <property type="evidence" value="ECO:0007669"/>
    <property type="project" value="TreeGrafter"/>
</dbReference>
<reference evidence="6" key="1">
    <citation type="submission" date="2020-05" db="EMBL/GenBank/DDBJ databases">
        <title>Phylogenomic resolution of chytrid fungi.</title>
        <authorList>
            <person name="Stajich J.E."/>
            <person name="Amses K."/>
            <person name="Simmons R."/>
            <person name="Seto K."/>
            <person name="Myers J."/>
            <person name="Bonds A."/>
            <person name="Quandt C.A."/>
            <person name="Barry K."/>
            <person name="Liu P."/>
            <person name="Grigoriev I."/>
            <person name="Longcore J.E."/>
            <person name="James T.Y."/>
        </authorList>
    </citation>
    <scope>NUCLEOTIDE SEQUENCE</scope>
    <source>
        <strain evidence="6">JEL0318</strain>
    </source>
</reference>
<dbReference type="GO" id="GO:0005737">
    <property type="term" value="C:cytoplasm"/>
    <property type="evidence" value="ECO:0007669"/>
    <property type="project" value="TreeGrafter"/>
</dbReference>
<dbReference type="EMBL" id="JADGJD010000415">
    <property type="protein sequence ID" value="KAJ3051265.1"/>
    <property type="molecule type" value="Genomic_DNA"/>
</dbReference>
<sequence>MVSRVGRDKQVYNEHGIRQVCGIIAIDSAARKIVLVSSRKSDSWILPKGGWENDESAEESARREGWEEAGIRGNITRNLGSFLHDKLDAETGKPVAEFLFYEMEVVKLEAEWPEGGERRREWFTFEEALQRVRYTAMRSALAACSLAPQPN</sequence>
<dbReference type="GO" id="GO:0034432">
    <property type="term" value="F:bis(5'-adenosyl)-pentaphosphatase activity"/>
    <property type="evidence" value="ECO:0007669"/>
    <property type="project" value="TreeGrafter"/>
</dbReference>
<dbReference type="AlphaFoldDB" id="A0AAD5SDF6"/>
<dbReference type="InterPro" id="IPR000086">
    <property type="entry name" value="NUDIX_hydrolase_dom"/>
</dbReference>
<dbReference type="GO" id="GO:0005634">
    <property type="term" value="C:nucleus"/>
    <property type="evidence" value="ECO:0007669"/>
    <property type="project" value="TreeGrafter"/>
</dbReference>
<keyword evidence="4" id="KW-0460">Magnesium</keyword>
<dbReference type="InterPro" id="IPR015797">
    <property type="entry name" value="NUDIX_hydrolase-like_dom_sf"/>
</dbReference>
<dbReference type="InterPro" id="IPR047198">
    <property type="entry name" value="DDP-like_NUDIX"/>
</dbReference>
<dbReference type="GO" id="GO:1901909">
    <property type="term" value="P:diadenosine hexaphosphate catabolic process"/>
    <property type="evidence" value="ECO:0007669"/>
    <property type="project" value="TreeGrafter"/>
</dbReference>
<accession>A0AAD5SDF6</accession>
<dbReference type="GO" id="GO:1901907">
    <property type="term" value="P:diadenosine pentaphosphate catabolic process"/>
    <property type="evidence" value="ECO:0007669"/>
    <property type="project" value="TreeGrafter"/>
</dbReference>
<comment type="cofactor">
    <cofactor evidence="1">
        <name>Mg(2+)</name>
        <dbReference type="ChEBI" id="CHEBI:18420"/>
    </cofactor>
</comment>
<comment type="caution">
    <text evidence="6">The sequence shown here is derived from an EMBL/GenBank/DDBJ whole genome shotgun (WGS) entry which is preliminary data.</text>
</comment>
<keyword evidence="3" id="KW-0378">Hydrolase</keyword>
<dbReference type="Gene3D" id="3.90.79.10">
    <property type="entry name" value="Nucleoside Triphosphate Pyrophosphohydrolase"/>
    <property type="match status" value="1"/>
</dbReference>
<feature type="domain" description="Nudix hydrolase" evidence="5">
    <location>
        <begin position="16"/>
        <end position="145"/>
    </location>
</feature>
<dbReference type="PANTHER" id="PTHR12629">
    <property type="entry name" value="DIPHOSPHOINOSITOL POLYPHOSPHATE PHOSPHOHYDROLASE"/>
    <property type="match status" value="1"/>
</dbReference>
<keyword evidence="2" id="KW-0479">Metal-binding</keyword>
<evidence type="ECO:0000259" key="5">
    <source>
        <dbReference type="PROSITE" id="PS51462"/>
    </source>
</evidence>